<keyword evidence="6" id="KW-1185">Reference proteome</keyword>
<evidence type="ECO:0000259" key="4">
    <source>
        <dbReference type="PROSITE" id="PS51088"/>
    </source>
</evidence>
<dbReference type="SMART" id="SM00426">
    <property type="entry name" value="TEA"/>
    <property type="match status" value="1"/>
</dbReference>
<comment type="caution">
    <text evidence="5">The sequence shown here is derived from an EMBL/GenBank/DDBJ whole genome shotgun (WGS) entry which is preliminary data.</text>
</comment>
<accession>A0A9P7S109</accession>
<dbReference type="Proteomes" id="UP001049176">
    <property type="component" value="Chromosome 4"/>
</dbReference>
<dbReference type="AlphaFoldDB" id="A0A9P7S109"/>
<organism evidence="5 6">
    <name type="scientific">Marasmius oreades</name>
    <name type="common">fairy-ring Marasmius</name>
    <dbReference type="NCBI Taxonomy" id="181124"/>
    <lineage>
        <taxon>Eukaryota</taxon>
        <taxon>Fungi</taxon>
        <taxon>Dikarya</taxon>
        <taxon>Basidiomycota</taxon>
        <taxon>Agaricomycotina</taxon>
        <taxon>Agaricomycetes</taxon>
        <taxon>Agaricomycetidae</taxon>
        <taxon>Agaricales</taxon>
        <taxon>Marasmiineae</taxon>
        <taxon>Marasmiaceae</taxon>
        <taxon>Marasmius</taxon>
    </lineage>
</organism>
<dbReference type="Pfam" id="PF01285">
    <property type="entry name" value="TEA"/>
    <property type="match status" value="1"/>
</dbReference>
<name>A0A9P7S109_9AGAR</name>
<dbReference type="OrthoDB" id="10006572at2759"/>
<dbReference type="KEGG" id="more:E1B28_007086"/>
<evidence type="ECO:0000313" key="5">
    <source>
        <dbReference type="EMBL" id="KAG7093404.1"/>
    </source>
</evidence>
<comment type="similarity">
    <text evidence="1">Belongs to the TEC1 family.</text>
</comment>
<sequence length="598" mass="67519">MQSYISTPSVFGISYTPNVRHSTRIATDSIVRSRKTWKTLKSNKQLVWAPQVEAALIEGLEKYRPSSITDPLTLKRFPKRNRWIAEYIFRTTGQQRTAKQVGSRLQQLTNTCKDERILRLLSRREYTPEPEIPDTPTWDDAGSTLSSSTTSSPYSPCTPWEFSETSSTSSDVNYFTEKTRCGDASDEPRLSHTSVIIELTPPFTLPPPHSNSRRSSYSEDRESPTDDIGPESVPRLPVIDTTSHQITVHNFNFLPPLAPTVSFMSPILVSTSEFLSCFRVTLRGSLIFTESTEFTLESSSTHCWSDVQKSNHLYVNKFLPHFWQRLYQFEPDDIFQCSIVQQIARKDSVQRNTPEDMNEIIHAVTYCFRPSAVSTASAPTQVPSVGKEGPAVDVSTRQTNDRCSAVVHPPFVPELQLMHPDDTCVTQPGSQSNVSEGAFLNPSPFHGVVQPEVHSYENASVLPQQHLDFVNPGGDCFPPHPYPEITSMPVVRRSHSPDGLDLDSPVREYPFAIPIPPPRFAQPVPHGDTNQHQQLYMFHSRIGAPVYFWLDKNNCDPHPLVSKTGVDSISYEHNLDDCQDSCEFAQQSFVRHHQYGMY</sequence>
<dbReference type="InterPro" id="IPR000818">
    <property type="entry name" value="TEA/ATTS_dom"/>
</dbReference>
<dbReference type="GO" id="GO:0003700">
    <property type="term" value="F:DNA-binding transcription factor activity"/>
    <property type="evidence" value="ECO:0007669"/>
    <property type="project" value="InterPro"/>
</dbReference>
<protein>
    <recommendedName>
        <fullName evidence="4">TEA domain-containing protein</fullName>
    </recommendedName>
</protein>
<dbReference type="GeneID" id="66076162"/>
<proteinExistence type="inferred from homology"/>
<feature type="compositionally biased region" description="Low complexity" evidence="3">
    <location>
        <begin position="143"/>
        <end position="159"/>
    </location>
</feature>
<feature type="region of interest" description="Disordered" evidence="3">
    <location>
        <begin position="123"/>
        <end position="167"/>
    </location>
</feature>
<feature type="region of interest" description="Disordered" evidence="3">
    <location>
        <begin position="200"/>
        <end position="234"/>
    </location>
</feature>
<evidence type="ECO:0000256" key="1">
    <source>
        <dbReference type="ARBA" id="ARBA00008421"/>
    </source>
</evidence>
<dbReference type="EMBL" id="CM032184">
    <property type="protein sequence ID" value="KAG7093404.1"/>
    <property type="molecule type" value="Genomic_DNA"/>
</dbReference>
<dbReference type="Gene3D" id="6.10.20.40">
    <property type="entry name" value="TEA/ATTS domain"/>
    <property type="match status" value="1"/>
</dbReference>
<dbReference type="PROSITE" id="PS51088">
    <property type="entry name" value="TEA_2"/>
    <property type="match status" value="1"/>
</dbReference>
<feature type="domain" description="TEA" evidence="4">
    <location>
        <begin position="41"/>
        <end position="115"/>
    </location>
</feature>
<reference evidence="5" key="1">
    <citation type="journal article" date="2021" name="Genome Biol. Evol.">
        <title>The assembled and annotated genome of the fairy-ring fungus Marasmius oreades.</title>
        <authorList>
            <person name="Hiltunen M."/>
            <person name="Ament-Velasquez S.L."/>
            <person name="Johannesson H."/>
        </authorList>
    </citation>
    <scope>NUCLEOTIDE SEQUENCE</scope>
    <source>
        <strain evidence="5">03SP1</strain>
    </source>
</reference>
<evidence type="ECO:0000313" key="6">
    <source>
        <dbReference type="Proteomes" id="UP001049176"/>
    </source>
</evidence>
<feature type="DNA-binding region" description="TEA" evidence="2">
    <location>
        <begin position="41"/>
        <end position="115"/>
    </location>
</feature>
<evidence type="ECO:0000256" key="2">
    <source>
        <dbReference type="PROSITE-ProRule" id="PRU00505"/>
    </source>
</evidence>
<dbReference type="InterPro" id="IPR038096">
    <property type="entry name" value="TEA/ATTS_sf"/>
</dbReference>
<dbReference type="RefSeq" id="XP_043009874.1">
    <property type="nucleotide sequence ID" value="XM_043151794.1"/>
</dbReference>
<gene>
    <name evidence="5" type="ORF">E1B28_007086</name>
</gene>
<evidence type="ECO:0000256" key="3">
    <source>
        <dbReference type="SAM" id="MobiDB-lite"/>
    </source>
</evidence>